<dbReference type="InterPro" id="IPR000183">
    <property type="entry name" value="Orn/DAP/Arg_de-COase"/>
</dbReference>
<reference evidence="6 7" key="1">
    <citation type="submission" date="2021-06" db="EMBL/GenBank/DDBJ databases">
        <title>Caerostris extrusa draft genome.</title>
        <authorList>
            <person name="Kono N."/>
            <person name="Arakawa K."/>
        </authorList>
    </citation>
    <scope>NUCLEOTIDE SEQUENCE [LARGE SCALE GENOMIC DNA]</scope>
</reference>
<comment type="caution">
    <text evidence="6">The sequence shown here is derived from an EMBL/GenBank/DDBJ whole genome shotgun (WGS) entry which is preliminary data.</text>
</comment>
<dbReference type="GO" id="GO:0004586">
    <property type="term" value="F:ornithine decarboxylase activity"/>
    <property type="evidence" value="ECO:0007669"/>
    <property type="project" value="TreeGrafter"/>
</dbReference>
<organism evidence="6 7">
    <name type="scientific">Caerostris extrusa</name>
    <name type="common">Bark spider</name>
    <name type="synonym">Caerostris bankana</name>
    <dbReference type="NCBI Taxonomy" id="172846"/>
    <lineage>
        <taxon>Eukaryota</taxon>
        <taxon>Metazoa</taxon>
        <taxon>Ecdysozoa</taxon>
        <taxon>Arthropoda</taxon>
        <taxon>Chelicerata</taxon>
        <taxon>Arachnida</taxon>
        <taxon>Araneae</taxon>
        <taxon>Araneomorphae</taxon>
        <taxon>Entelegynae</taxon>
        <taxon>Araneoidea</taxon>
        <taxon>Araneidae</taxon>
        <taxon>Caerostris</taxon>
    </lineage>
</organism>
<feature type="domain" description="Orn/DAP/Arg decarboxylase 2 N-terminal" evidence="5">
    <location>
        <begin position="67"/>
        <end position="184"/>
    </location>
</feature>
<evidence type="ECO:0000256" key="3">
    <source>
        <dbReference type="ARBA" id="ARBA00022898"/>
    </source>
</evidence>
<dbReference type="Gene3D" id="3.20.20.10">
    <property type="entry name" value="Alanine racemase"/>
    <property type="match status" value="1"/>
</dbReference>
<comment type="cofactor">
    <cofactor evidence="1">
        <name>pyridoxal 5'-phosphate</name>
        <dbReference type="ChEBI" id="CHEBI:597326"/>
    </cofactor>
</comment>
<dbReference type="PANTHER" id="PTHR11482:SF6">
    <property type="entry name" value="ORNITHINE DECARBOXYLASE 1-RELATED"/>
    <property type="match status" value="1"/>
</dbReference>
<dbReference type="Proteomes" id="UP001054945">
    <property type="component" value="Unassembled WGS sequence"/>
</dbReference>
<proteinExistence type="inferred from homology"/>
<evidence type="ECO:0000313" key="6">
    <source>
        <dbReference type="EMBL" id="GIX93590.1"/>
    </source>
</evidence>
<comment type="similarity">
    <text evidence="2">Belongs to the Orn/Lys/Arg decarboxylase class-II family.</text>
</comment>
<dbReference type="AlphaFoldDB" id="A0AAV4PC71"/>
<dbReference type="InterPro" id="IPR022644">
    <property type="entry name" value="De-COase2_N"/>
</dbReference>
<gene>
    <name evidence="6" type="primary">lolD2</name>
    <name evidence="6" type="ORF">CEXT_366711</name>
</gene>
<name>A0AAV4PC71_CAEEX</name>
<dbReference type="PRINTS" id="PR01179">
    <property type="entry name" value="ODADCRBXLASE"/>
</dbReference>
<dbReference type="InterPro" id="IPR002433">
    <property type="entry name" value="Orn_de-COase"/>
</dbReference>
<sequence length="195" mass="22193">MHSNNSRIPIRDSPRLENCFYALFRPFVFSSGRVLNVQCTIKQEPLARANIYKYLSEEPFLVFHCAEAEKKVKEWKEAMPRVAMFYAVKVNSDPALLRTLAALNVGFDCGSKNEIDAVINLRVPANRIVYSNCYKGASHLRHAVQLGVDFTVFDNRDELVKIKLLHPCAQLLLRIKIVASSAFVPMACKFDVIWT</sequence>
<accession>A0AAV4PC71</accession>
<evidence type="ECO:0000256" key="4">
    <source>
        <dbReference type="ARBA" id="ARBA00023239"/>
    </source>
</evidence>
<evidence type="ECO:0000259" key="5">
    <source>
        <dbReference type="Pfam" id="PF02784"/>
    </source>
</evidence>
<dbReference type="InterPro" id="IPR029066">
    <property type="entry name" value="PLP-binding_barrel"/>
</dbReference>
<dbReference type="PANTHER" id="PTHR11482">
    <property type="entry name" value="ARGININE/DIAMINOPIMELATE/ORNITHINE DECARBOXYLASE"/>
    <property type="match status" value="1"/>
</dbReference>
<protein>
    <submittedName>
        <fullName evidence="6">Amino acid decarboxylase lolD2</fullName>
    </submittedName>
</protein>
<dbReference type="GO" id="GO:0033387">
    <property type="term" value="P:putrescine biosynthetic process from arginine, via ornithine"/>
    <property type="evidence" value="ECO:0007669"/>
    <property type="project" value="TreeGrafter"/>
</dbReference>
<evidence type="ECO:0000256" key="2">
    <source>
        <dbReference type="ARBA" id="ARBA00008872"/>
    </source>
</evidence>
<dbReference type="GO" id="GO:0005737">
    <property type="term" value="C:cytoplasm"/>
    <property type="evidence" value="ECO:0007669"/>
    <property type="project" value="TreeGrafter"/>
</dbReference>
<keyword evidence="3" id="KW-0663">Pyridoxal phosphate</keyword>
<keyword evidence="4" id="KW-0456">Lyase</keyword>
<evidence type="ECO:0000313" key="7">
    <source>
        <dbReference type="Proteomes" id="UP001054945"/>
    </source>
</evidence>
<dbReference type="PRINTS" id="PR01182">
    <property type="entry name" value="ORNDCRBXLASE"/>
</dbReference>
<evidence type="ECO:0000256" key="1">
    <source>
        <dbReference type="ARBA" id="ARBA00001933"/>
    </source>
</evidence>
<dbReference type="EMBL" id="BPLR01004270">
    <property type="protein sequence ID" value="GIX93590.1"/>
    <property type="molecule type" value="Genomic_DNA"/>
</dbReference>
<keyword evidence="7" id="KW-1185">Reference proteome</keyword>
<dbReference type="Pfam" id="PF02784">
    <property type="entry name" value="Orn_Arg_deC_N"/>
    <property type="match status" value="1"/>
</dbReference>
<dbReference type="SUPFAM" id="SSF51419">
    <property type="entry name" value="PLP-binding barrel"/>
    <property type="match status" value="1"/>
</dbReference>